<feature type="non-terminal residue" evidence="2">
    <location>
        <position position="71"/>
    </location>
</feature>
<sequence length="71" mass="8112">SFVSCFIILGLVYTCVSAQLDSLDKNPLKKSIYDGFTAIRQQRNLTEMRFDGETSSGYQKKKQTAWLQITE</sequence>
<feature type="signal peptide" evidence="1">
    <location>
        <begin position="1"/>
        <end position="18"/>
    </location>
</feature>
<proteinExistence type="predicted"/>
<gene>
    <name evidence="2" type="primary">ORF215793</name>
</gene>
<dbReference type="EMBL" id="HACG01050572">
    <property type="protein sequence ID" value="CEK97437.1"/>
    <property type="molecule type" value="Transcribed_RNA"/>
</dbReference>
<feature type="non-terminal residue" evidence="2">
    <location>
        <position position="1"/>
    </location>
</feature>
<name>A0A0B7BX17_9EUPU</name>
<evidence type="ECO:0000256" key="1">
    <source>
        <dbReference type="SAM" id="SignalP"/>
    </source>
</evidence>
<feature type="chain" id="PRO_5002124891" evidence="1">
    <location>
        <begin position="19"/>
        <end position="71"/>
    </location>
</feature>
<dbReference type="AlphaFoldDB" id="A0A0B7BX17"/>
<organism evidence="2">
    <name type="scientific">Arion vulgaris</name>
    <dbReference type="NCBI Taxonomy" id="1028688"/>
    <lineage>
        <taxon>Eukaryota</taxon>
        <taxon>Metazoa</taxon>
        <taxon>Spiralia</taxon>
        <taxon>Lophotrochozoa</taxon>
        <taxon>Mollusca</taxon>
        <taxon>Gastropoda</taxon>
        <taxon>Heterobranchia</taxon>
        <taxon>Euthyneura</taxon>
        <taxon>Panpulmonata</taxon>
        <taxon>Eupulmonata</taxon>
        <taxon>Stylommatophora</taxon>
        <taxon>Helicina</taxon>
        <taxon>Arionoidea</taxon>
        <taxon>Arionidae</taxon>
        <taxon>Arion</taxon>
    </lineage>
</organism>
<accession>A0A0B7BX17</accession>
<evidence type="ECO:0000313" key="2">
    <source>
        <dbReference type="EMBL" id="CEK97437.1"/>
    </source>
</evidence>
<reference evidence="2" key="1">
    <citation type="submission" date="2014-12" db="EMBL/GenBank/DDBJ databases">
        <title>Insight into the proteome of Arion vulgaris.</title>
        <authorList>
            <person name="Aradska J."/>
            <person name="Bulat T."/>
            <person name="Smidak R."/>
            <person name="Sarate P."/>
            <person name="Gangsoo J."/>
            <person name="Sialana F."/>
            <person name="Bilban M."/>
            <person name="Lubec G."/>
        </authorList>
    </citation>
    <scope>NUCLEOTIDE SEQUENCE</scope>
    <source>
        <tissue evidence="2">Skin</tissue>
    </source>
</reference>
<keyword evidence="1" id="KW-0732">Signal</keyword>
<protein>
    <submittedName>
        <fullName evidence="2">Uncharacterized protein</fullName>
    </submittedName>
</protein>